<dbReference type="GO" id="GO:0015074">
    <property type="term" value="P:DNA integration"/>
    <property type="evidence" value="ECO:0007669"/>
    <property type="project" value="InterPro"/>
</dbReference>
<evidence type="ECO:0000313" key="3">
    <source>
        <dbReference type="EMBL" id="RHY59885.1"/>
    </source>
</evidence>
<dbReference type="InterPro" id="IPR013762">
    <property type="entry name" value="Integrase-like_cat_sf"/>
</dbReference>
<proteinExistence type="predicted"/>
<feature type="non-terminal residue" evidence="3">
    <location>
        <position position="435"/>
    </location>
</feature>
<keyword evidence="1" id="KW-0233">DNA recombination</keyword>
<feature type="region of interest" description="Disordered" evidence="2">
    <location>
        <begin position="1"/>
        <end position="24"/>
    </location>
</feature>
<feature type="compositionally biased region" description="Basic and acidic residues" evidence="2">
    <location>
        <begin position="13"/>
        <end position="24"/>
    </location>
</feature>
<dbReference type="EMBL" id="QUTD01005734">
    <property type="protein sequence ID" value="RHY59885.1"/>
    <property type="molecule type" value="Genomic_DNA"/>
</dbReference>
<evidence type="ECO:0000256" key="2">
    <source>
        <dbReference type="SAM" id="MobiDB-lite"/>
    </source>
</evidence>
<dbReference type="GO" id="GO:0003677">
    <property type="term" value="F:DNA binding"/>
    <property type="evidence" value="ECO:0007669"/>
    <property type="project" value="InterPro"/>
</dbReference>
<dbReference type="VEuPathDB" id="FungiDB:H257_08771"/>
<evidence type="ECO:0008006" key="5">
    <source>
        <dbReference type="Google" id="ProtNLM"/>
    </source>
</evidence>
<gene>
    <name evidence="3" type="ORF">DYB30_012195</name>
</gene>
<protein>
    <recommendedName>
        <fullName evidence="5">Core-binding (CB) domain-containing protein</fullName>
    </recommendedName>
</protein>
<dbReference type="InterPro" id="IPR011010">
    <property type="entry name" value="DNA_brk_join_enz"/>
</dbReference>
<sequence>MPPRRKRSTTTIEDAKNNTRTDSTKKRYTTQIRTIVQWAMAHGHSQGVLDRNTLNLATFSFGDFTKFLEWCYQTKHMAASTLGSYRSAIVFLYEKQGVTIPQAFQDELPHIMKGYSRFIAADIEEGVQTTKSKRPLTIEEMKRLTSRSVALADAGCTHAYLLLTWNLMGRSGSTASIHLNSLSWEEDCLGVQFRRLKTAQEGVGPNKPRHCFANPLKPNLCVVLALGLYLVMHPTMDPDARLFPAVNPGDNFSRSFAKLVHALVALDGVDRLPNVATHSIRKGAVTFASSGCTSGPSTGVLTTRARWSLGDVLDRYNHYAPAGDQYAGRIVSGLPESSAAFGTLPPHFGARDDPVVADAVRVVFPTLCNAACLSTVLRMCLASVVYHREWLVDTFPQHHTLFSTVLFRNKDLLHQLAPNVTINDGNIRRTGIPPH</sequence>
<reference evidence="3 4" key="1">
    <citation type="submission" date="2018-08" db="EMBL/GenBank/DDBJ databases">
        <title>Aphanomyces genome sequencing and annotation.</title>
        <authorList>
            <person name="Minardi D."/>
            <person name="Oidtmann B."/>
            <person name="Van Der Giezen M."/>
            <person name="Studholme D.J."/>
        </authorList>
    </citation>
    <scope>NUCLEOTIDE SEQUENCE [LARGE SCALE GENOMIC DNA]</scope>
    <source>
        <strain evidence="3 4">D2</strain>
    </source>
</reference>
<comment type="caution">
    <text evidence="3">The sequence shown here is derived from an EMBL/GenBank/DDBJ whole genome shotgun (WGS) entry which is preliminary data.</text>
</comment>
<organism evidence="3 4">
    <name type="scientific">Aphanomyces astaci</name>
    <name type="common">Crayfish plague agent</name>
    <dbReference type="NCBI Taxonomy" id="112090"/>
    <lineage>
        <taxon>Eukaryota</taxon>
        <taxon>Sar</taxon>
        <taxon>Stramenopiles</taxon>
        <taxon>Oomycota</taxon>
        <taxon>Saprolegniomycetes</taxon>
        <taxon>Saprolegniales</taxon>
        <taxon>Verrucalvaceae</taxon>
        <taxon>Aphanomyces</taxon>
    </lineage>
</organism>
<name>A0A397D6V4_APHAT</name>
<evidence type="ECO:0000313" key="4">
    <source>
        <dbReference type="Proteomes" id="UP000266643"/>
    </source>
</evidence>
<dbReference type="GO" id="GO:0006310">
    <property type="term" value="P:DNA recombination"/>
    <property type="evidence" value="ECO:0007669"/>
    <property type="project" value="UniProtKB-KW"/>
</dbReference>
<dbReference type="Gene3D" id="1.10.443.10">
    <property type="entry name" value="Intergrase catalytic core"/>
    <property type="match status" value="1"/>
</dbReference>
<dbReference type="VEuPathDB" id="FungiDB:H257_17400"/>
<accession>A0A397D6V4</accession>
<dbReference type="SUPFAM" id="SSF56349">
    <property type="entry name" value="DNA breaking-rejoining enzymes"/>
    <property type="match status" value="1"/>
</dbReference>
<dbReference type="Proteomes" id="UP000266643">
    <property type="component" value="Unassembled WGS sequence"/>
</dbReference>
<dbReference type="AlphaFoldDB" id="A0A397D6V4"/>
<evidence type="ECO:0000256" key="1">
    <source>
        <dbReference type="ARBA" id="ARBA00023172"/>
    </source>
</evidence>